<sequence>MKRTKIILTMIIFLTIIISAKEYRYSIGQCDVIENALGDIIDIEIIYNGSIKRSDIYLHFGRNGWQDIKDIHGYRNSFMFRVSRDTISLEMCFYSADGIWDNNYGQDYRINLRGFLPDSVISSLGDSLSKYDLIKERYQRIRQSIYYLEQIQRSDDQSRQLRVLYELKNVAEQILPEIMRVKDIKKGSDLEQRYTEFLIKTDCL</sequence>
<dbReference type="InterPro" id="IPR013783">
    <property type="entry name" value="Ig-like_fold"/>
</dbReference>
<proteinExistence type="predicted"/>
<organism evidence="1 2">
    <name type="scientific">Muiribacterium halophilum</name>
    <dbReference type="NCBI Taxonomy" id="2053465"/>
    <lineage>
        <taxon>Bacteria</taxon>
        <taxon>Candidatus Muiribacteriota</taxon>
        <taxon>Candidatus Muiribacteriia</taxon>
        <taxon>Candidatus Muiribacteriales</taxon>
        <taxon>Candidatus Muiribacteriaceae</taxon>
        <taxon>Candidatus Muiribacterium</taxon>
    </lineage>
</organism>
<dbReference type="Proteomes" id="UP000234857">
    <property type="component" value="Unassembled WGS sequence"/>
</dbReference>
<dbReference type="Gene3D" id="2.60.40.10">
    <property type="entry name" value="Immunoglobulins"/>
    <property type="match status" value="1"/>
</dbReference>
<evidence type="ECO:0000313" key="1">
    <source>
        <dbReference type="EMBL" id="PLX17531.1"/>
    </source>
</evidence>
<accession>A0A2N5ZFW3</accession>
<dbReference type="EMBL" id="PKTG01000085">
    <property type="protein sequence ID" value="PLX17531.1"/>
    <property type="molecule type" value="Genomic_DNA"/>
</dbReference>
<dbReference type="AlphaFoldDB" id="A0A2N5ZFW3"/>
<protein>
    <submittedName>
        <fullName evidence="1">Uncharacterized protein</fullName>
    </submittedName>
</protein>
<reference evidence="1 2" key="1">
    <citation type="submission" date="2017-11" db="EMBL/GenBank/DDBJ databases">
        <title>Genome-resolved metagenomics identifies genetic mobility, metabolic interactions, and unexpected diversity in perchlorate-reducing communities.</title>
        <authorList>
            <person name="Barnum T.P."/>
            <person name="Figueroa I.A."/>
            <person name="Carlstrom C.I."/>
            <person name="Lucas L.N."/>
            <person name="Engelbrektson A.L."/>
            <person name="Coates J.D."/>
        </authorList>
    </citation>
    <scope>NUCLEOTIDE SEQUENCE [LARGE SCALE GENOMIC DNA]</scope>
    <source>
        <strain evidence="1">BM706</strain>
    </source>
</reference>
<gene>
    <name evidence="1" type="ORF">C0601_07170</name>
</gene>
<evidence type="ECO:0000313" key="2">
    <source>
        <dbReference type="Proteomes" id="UP000234857"/>
    </source>
</evidence>
<name>A0A2N5ZFW3_MUIH1</name>
<comment type="caution">
    <text evidence="1">The sequence shown here is derived from an EMBL/GenBank/DDBJ whole genome shotgun (WGS) entry which is preliminary data.</text>
</comment>